<evidence type="ECO:0000313" key="3">
    <source>
        <dbReference type="Proteomes" id="UP000703661"/>
    </source>
</evidence>
<proteinExistence type="predicted"/>
<evidence type="ECO:0000256" key="1">
    <source>
        <dbReference type="SAM" id="MobiDB-lite"/>
    </source>
</evidence>
<feature type="region of interest" description="Disordered" evidence="1">
    <location>
        <begin position="35"/>
        <end position="82"/>
    </location>
</feature>
<dbReference type="Proteomes" id="UP000703661">
    <property type="component" value="Unassembled WGS sequence"/>
</dbReference>
<name>A0A9P6N4M6_9FUNG</name>
<reference evidence="2" key="1">
    <citation type="journal article" date="2020" name="Fungal Divers.">
        <title>Resolving the Mortierellaceae phylogeny through synthesis of multi-gene phylogenetics and phylogenomics.</title>
        <authorList>
            <person name="Vandepol N."/>
            <person name="Liber J."/>
            <person name="Desiro A."/>
            <person name="Na H."/>
            <person name="Kennedy M."/>
            <person name="Barry K."/>
            <person name="Grigoriev I.V."/>
            <person name="Miller A.N."/>
            <person name="O'Donnell K."/>
            <person name="Stajich J.E."/>
            <person name="Bonito G."/>
        </authorList>
    </citation>
    <scope>NUCLEOTIDE SEQUENCE</scope>
    <source>
        <strain evidence="2">NRRL 2769</strain>
    </source>
</reference>
<gene>
    <name evidence="2" type="ORF">BGZ80_007983</name>
</gene>
<accession>A0A9P6N4M6</accession>
<sequence>MPWLGRSKIDVVPADDDSTGSKYFMDTELLKDQNNSALKAASDPRGSFEPKSFSSKAGTSKSYRSVMSRESFGQDASIHKKS</sequence>
<feature type="compositionally biased region" description="Polar residues" evidence="1">
    <location>
        <begin position="52"/>
        <end position="65"/>
    </location>
</feature>
<dbReference type="EMBL" id="JAAAID010000042">
    <property type="protein sequence ID" value="KAG0023801.1"/>
    <property type="molecule type" value="Genomic_DNA"/>
</dbReference>
<comment type="caution">
    <text evidence="2">The sequence shown here is derived from an EMBL/GenBank/DDBJ whole genome shotgun (WGS) entry which is preliminary data.</text>
</comment>
<evidence type="ECO:0000313" key="2">
    <source>
        <dbReference type="EMBL" id="KAG0023801.1"/>
    </source>
</evidence>
<organism evidence="2 3">
    <name type="scientific">Entomortierella chlamydospora</name>
    <dbReference type="NCBI Taxonomy" id="101097"/>
    <lineage>
        <taxon>Eukaryota</taxon>
        <taxon>Fungi</taxon>
        <taxon>Fungi incertae sedis</taxon>
        <taxon>Mucoromycota</taxon>
        <taxon>Mortierellomycotina</taxon>
        <taxon>Mortierellomycetes</taxon>
        <taxon>Mortierellales</taxon>
        <taxon>Mortierellaceae</taxon>
        <taxon>Entomortierella</taxon>
    </lineage>
</organism>
<dbReference type="AlphaFoldDB" id="A0A9P6N4M6"/>
<keyword evidence="3" id="KW-1185">Reference proteome</keyword>
<protein>
    <submittedName>
        <fullName evidence="2">Uncharacterized protein</fullName>
    </submittedName>
</protein>
<feature type="region of interest" description="Disordered" evidence="1">
    <location>
        <begin position="1"/>
        <end position="20"/>
    </location>
</feature>